<dbReference type="EMBL" id="WTPW01000993">
    <property type="protein sequence ID" value="KAF0464169.1"/>
    <property type="molecule type" value="Genomic_DNA"/>
</dbReference>
<dbReference type="InterPro" id="IPR019734">
    <property type="entry name" value="TPR_rpt"/>
</dbReference>
<feature type="compositionally biased region" description="Basic residues" evidence="4">
    <location>
        <begin position="597"/>
        <end position="609"/>
    </location>
</feature>
<dbReference type="Pfam" id="PF12569">
    <property type="entry name" value="NatA_aux_su"/>
    <property type="match status" value="1"/>
</dbReference>
<evidence type="ECO:0000256" key="1">
    <source>
        <dbReference type="ARBA" id="ARBA00022737"/>
    </source>
</evidence>
<keyword evidence="2 3" id="KW-0802">TPR repeat</keyword>
<dbReference type="PANTHER" id="PTHR22767">
    <property type="entry name" value="N-TERMINAL ACETYLTRANSFERASE-RELATED"/>
    <property type="match status" value="1"/>
</dbReference>
<dbReference type="PIRSF" id="PIRSF000422">
    <property type="entry name" value="N-terminal-AcTrfase-A_aux_su"/>
    <property type="match status" value="1"/>
</dbReference>
<dbReference type="GO" id="GO:0016740">
    <property type="term" value="F:transferase activity"/>
    <property type="evidence" value="ECO:0007669"/>
    <property type="project" value="UniProtKB-KW"/>
</dbReference>
<protein>
    <submittedName>
        <fullName evidence="5">N-terminal acetyltransferase A, auxiliary subunit</fullName>
    </submittedName>
</protein>
<gene>
    <name evidence="5" type="ORF">F8M41_026520</name>
</gene>
<dbReference type="FunFam" id="1.25.40.1010:FF:000002">
    <property type="entry name" value="N-terminal acetyltransferase catalytic subunit (NAT1)"/>
    <property type="match status" value="1"/>
</dbReference>
<feature type="compositionally biased region" description="Basic and acidic residues" evidence="4">
    <location>
        <begin position="610"/>
        <end position="644"/>
    </location>
</feature>
<dbReference type="PROSITE" id="PS50005">
    <property type="entry name" value="TPR"/>
    <property type="match status" value="1"/>
</dbReference>
<dbReference type="AlphaFoldDB" id="A0A8H3XHA2"/>
<dbReference type="Gene3D" id="1.25.40.1040">
    <property type="match status" value="1"/>
</dbReference>
<dbReference type="SMART" id="SM00028">
    <property type="entry name" value="TPR"/>
    <property type="match status" value="8"/>
</dbReference>
<accession>A0A8H3XHA2</accession>
<keyword evidence="5" id="KW-0808">Transferase</keyword>
<dbReference type="Proteomes" id="UP000439903">
    <property type="component" value="Unassembled WGS sequence"/>
</dbReference>
<dbReference type="PANTHER" id="PTHR22767:SF2">
    <property type="entry name" value="N(ALPHA)-ACETYLTRANSFERASE 15_16, ISOFORM A"/>
    <property type="match status" value="1"/>
</dbReference>
<reference evidence="5 6" key="1">
    <citation type="journal article" date="2019" name="Environ. Microbiol.">
        <title>At the nexus of three kingdoms: the genome of the mycorrhizal fungus Gigaspora margarita provides insights into plant, endobacterial and fungal interactions.</title>
        <authorList>
            <person name="Venice F."/>
            <person name="Ghignone S."/>
            <person name="Salvioli di Fossalunga A."/>
            <person name="Amselem J."/>
            <person name="Novero M."/>
            <person name="Xianan X."/>
            <person name="Sedzielewska Toro K."/>
            <person name="Morin E."/>
            <person name="Lipzen A."/>
            <person name="Grigoriev I.V."/>
            <person name="Henrissat B."/>
            <person name="Martin F.M."/>
            <person name="Bonfante P."/>
        </authorList>
    </citation>
    <scope>NUCLEOTIDE SEQUENCE [LARGE SCALE GENOMIC DNA]</scope>
    <source>
        <strain evidence="5 6">BEG34</strain>
    </source>
</reference>
<evidence type="ECO:0000256" key="2">
    <source>
        <dbReference type="ARBA" id="ARBA00022803"/>
    </source>
</evidence>
<comment type="caution">
    <text evidence="5">The sequence shown here is derived from an EMBL/GenBank/DDBJ whole genome shotgun (WGS) entry which is preliminary data.</text>
</comment>
<dbReference type="SUPFAM" id="SSF48452">
    <property type="entry name" value="TPR-like"/>
    <property type="match status" value="2"/>
</dbReference>
<evidence type="ECO:0000313" key="5">
    <source>
        <dbReference type="EMBL" id="KAF0464169.1"/>
    </source>
</evidence>
<dbReference type="GO" id="GO:0031415">
    <property type="term" value="C:NatA complex"/>
    <property type="evidence" value="ECO:0007669"/>
    <property type="project" value="TreeGrafter"/>
</dbReference>
<proteinExistence type="predicted"/>
<keyword evidence="1" id="KW-0677">Repeat</keyword>
<dbReference type="InterPro" id="IPR011990">
    <property type="entry name" value="TPR-like_helical_dom_sf"/>
</dbReference>
<dbReference type="Gene3D" id="1.25.40.1010">
    <property type="match status" value="1"/>
</dbReference>
<dbReference type="OrthoDB" id="10263032at2759"/>
<dbReference type="InterPro" id="IPR021183">
    <property type="entry name" value="NatA_aux_su"/>
</dbReference>
<feature type="repeat" description="TPR" evidence="3">
    <location>
        <begin position="76"/>
        <end position="109"/>
    </location>
</feature>
<dbReference type="FunFam" id="1.25.40.1040:FF:000003">
    <property type="entry name" value="N-terminal acetyltransferase A, auxiliary subunit"/>
    <property type="match status" value="1"/>
</dbReference>
<evidence type="ECO:0000256" key="4">
    <source>
        <dbReference type="SAM" id="MobiDB-lite"/>
    </source>
</evidence>
<evidence type="ECO:0000256" key="3">
    <source>
        <dbReference type="PROSITE-ProRule" id="PRU00339"/>
    </source>
</evidence>
<keyword evidence="6" id="KW-1185">Reference proteome</keyword>
<feature type="region of interest" description="Disordered" evidence="4">
    <location>
        <begin position="592"/>
        <end position="644"/>
    </location>
</feature>
<name>A0A8H3XHA2_GIGMA</name>
<evidence type="ECO:0000313" key="6">
    <source>
        <dbReference type="Proteomes" id="UP000439903"/>
    </source>
</evidence>
<dbReference type="InterPro" id="IPR013105">
    <property type="entry name" value="TPR_2"/>
</dbReference>
<organism evidence="5 6">
    <name type="scientific">Gigaspora margarita</name>
    <dbReference type="NCBI Taxonomy" id="4874"/>
    <lineage>
        <taxon>Eukaryota</taxon>
        <taxon>Fungi</taxon>
        <taxon>Fungi incertae sedis</taxon>
        <taxon>Mucoromycota</taxon>
        <taxon>Glomeromycotina</taxon>
        <taxon>Glomeromycetes</taxon>
        <taxon>Diversisporales</taxon>
        <taxon>Gigasporaceae</taxon>
        <taxon>Gigaspora</taxon>
    </lineage>
</organism>
<dbReference type="Pfam" id="PF07719">
    <property type="entry name" value="TPR_2"/>
    <property type="match status" value="1"/>
</dbReference>
<sequence length="836" mass="97850">MRELPSKESALFKQILKYYEFKQYKKGLKATEQILKKYPEHGETLAMKGLFLNHMDKKDDAREFVRKGLKSDLKSHICWHVYGLLHRSDKNYGEALKCYTQALKIDKDNMQILQDYSLLQIQMRNYEAFNESRHHLLQLRPNNQRYWIGLAISYHLLGNYETAEKVLKTYEDTLKPGQPNYEHSEMLLYHNLIIDESGNTEAALEHLDSIKSNVCDRRIWKEKRAQFLLKLHRLQDAEAAYEELINDNPDCYSYYEGLQIAKGINTNDLTPECEEKIIALYKDLAQKYPKSNAIKLFPLLYTTGDNFKMFADEYIQAALRKGVPSLFVNLKKLYNDPQKEAIIEQLVEGYLECLKNNGTFTQSKSDDDVKEPPTAYLWTLYLLSQHYDNKRDTTKALKLIDEAIEHTPTLVELYMTKGRILKHGGNHNEATKVMNEARELDLQDRFINSKCSKYMLRNDQIEEAEQKIGLFTRGDAPDPLTDLADMQCMWFVLEEGESYIRQKKWSKALKRFHQIEKHFADITDDQFDFHTYCLRKVTLRAYLSMLRLEDQLRSHPYYFRAAQSAIKIYIELYDNPNTGTISEESEDYANMTEGEKKKLKNKAKKAALKKQKEDEERKEKAKEDVKRKVDKPQDDDPDGEKLLKTEDPLGEAFKFLLPLQELSPKRIETHLLGFEIYLRKKKFLLALKALLRAYSIDKENATLHNDIIRFHLAVSDNKEINPTINQVIASEKVTLIPENMSLVEFNDRFLERNKSISHLLVGAETLYAIDPERKQEAENLLLMVDSEKYASTRTLENCIKVYETLKSAFNSSKAEEFRVKCKEWFPMSTYFCDDPE</sequence>